<keyword evidence="11" id="KW-1185">Reference proteome</keyword>
<dbReference type="EMBL" id="AZGF01000024">
    <property type="protein sequence ID" value="KRM10871.1"/>
    <property type="molecule type" value="Genomic_DNA"/>
</dbReference>
<dbReference type="STRING" id="1423807.FD16_GL001067"/>
<dbReference type="Gene3D" id="3.30.1330.80">
    <property type="entry name" value="Hypothetical protein, similar to alpha- acetolactate decarboxylase, domain 2"/>
    <property type="match status" value="2"/>
</dbReference>
<evidence type="ECO:0000256" key="4">
    <source>
        <dbReference type="ARBA" id="ARBA00013204"/>
    </source>
</evidence>
<accession>A0A0R1VZC2</accession>
<comment type="pathway">
    <text evidence="2 9">Polyol metabolism; (R,R)-butane-2,3-diol biosynthesis; (R,R)-butane-2,3-diol from pyruvate: step 2/3.</text>
</comment>
<dbReference type="PANTHER" id="PTHR35524:SF1">
    <property type="entry name" value="ALPHA-ACETOLACTATE DECARBOXYLASE"/>
    <property type="match status" value="1"/>
</dbReference>
<dbReference type="GO" id="GO:0045151">
    <property type="term" value="P:acetoin biosynthetic process"/>
    <property type="evidence" value="ECO:0007669"/>
    <property type="project" value="UniProtKB-UniRule"/>
</dbReference>
<evidence type="ECO:0000256" key="2">
    <source>
        <dbReference type="ARBA" id="ARBA00005170"/>
    </source>
</evidence>
<dbReference type="PIRSF" id="PIRSF001332">
    <property type="entry name" value="Acetolac_decarb"/>
    <property type="match status" value="1"/>
</dbReference>
<keyword evidence="8 9" id="KW-0456">Lyase</keyword>
<dbReference type="RefSeq" id="WP_033386244.1">
    <property type="nucleotide sequence ID" value="NZ_AZGF01000024.1"/>
</dbReference>
<sequence length="240" mass="26801">MTVKDKTTVYQHGTLAMLVAGLFEGTMPLSELLSHGDNGIGTADSLDGELVIVDGKAYQVKESGAVVEVAPDTKIPFASVHYNDTDAPTTRIENINDRKLQEKLIKDNDMFNVFYGIRITGTFSHMHTRVVPRQEKPYPKLTVATRVQPEFEQDNVHGTIVGYFMPYLFLGAAVGGIHWHFINDNRDFGGHILDFQLEKGDVSVQVLENLNQHLPVNNKAFRQAQINLQQVGDDINEAEH</sequence>
<reference evidence="10 11" key="1">
    <citation type="journal article" date="2015" name="Genome Announc.">
        <title>Expanding the biotechnology potential of lactobacilli through comparative genomics of 213 strains and associated genera.</title>
        <authorList>
            <person name="Sun Z."/>
            <person name="Harris H.M."/>
            <person name="McCann A."/>
            <person name="Guo C."/>
            <person name="Argimon S."/>
            <person name="Zhang W."/>
            <person name="Yang X."/>
            <person name="Jeffery I.B."/>
            <person name="Cooney J.C."/>
            <person name="Kagawa T.F."/>
            <person name="Liu W."/>
            <person name="Song Y."/>
            <person name="Salvetti E."/>
            <person name="Wrobel A."/>
            <person name="Rasinkangas P."/>
            <person name="Parkhill J."/>
            <person name="Rea M.C."/>
            <person name="O'Sullivan O."/>
            <person name="Ritari J."/>
            <person name="Douillard F.P."/>
            <person name="Paul Ross R."/>
            <person name="Yang R."/>
            <person name="Briner A.E."/>
            <person name="Felis G.E."/>
            <person name="de Vos W.M."/>
            <person name="Barrangou R."/>
            <person name="Klaenhammer T.R."/>
            <person name="Caufield P.W."/>
            <person name="Cui Y."/>
            <person name="Zhang H."/>
            <person name="O'Toole P.W."/>
        </authorList>
    </citation>
    <scope>NUCLEOTIDE SEQUENCE [LARGE SCALE GENOMIC DNA]</scope>
    <source>
        <strain evidence="10 11">DSM 5007</strain>
    </source>
</reference>
<evidence type="ECO:0000313" key="10">
    <source>
        <dbReference type="EMBL" id="KRM10871.1"/>
    </source>
</evidence>
<comment type="similarity">
    <text evidence="3 9">Belongs to the alpha-acetolactate decarboxylase family.</text>
</comment>
<dbReference type="Pfam" id="PF03306">
    <property type="entry name" value="AAL_decarboxy"/>
    <property type="match status" value="1"/>
</dbReference>
<dbReference type="PATRIC" id="fig|1423807.3.peg.1086"/>
<evidence type="ECO:0000256" key="6">
    <source>
        <dbReference type="ARBA" id="ARBA00022793"/>
    </source>
</evidence>
<dbReference type="GO" id="GO:0047605">
    <property type="term" value="F:acetolactate decarboxylase activity"/>
    <property type="evidence" value="ECO:0007669"/>
    <property type="project" value="UniProtKB-UniRule"/>
</dbReference>
<evidence type="ECO:0000256" key="7">
    <source>
        <dbReference type="ARBA" id="ARBA00023061"/>
    </source>
</evidence>
<evidence type="ECO:0000256" key="1">
    <source>
        <dbReference type="ARBA" id="ARBA00001784"/>
    </source>
</evidence>
<organism evidence="10 11">
    <name type="scientific">Paucilactobacillus suebicus DSM 5007 = KCTC 3549</name>
    <dbReference type="NCBI Taxonomy" id="1423807"/>
    <lineage>
        <taxon>Bacteria</taxon>
        <taxon>Bacillati</taxon>
        <taxon>Bacillota</taxon>
        <taxon>Bacilli</taxon>
        <taxon>Lactobacillales</taxon>
        <taxon>Lactobacillaceae</taxon>
        <taxon>Paucilactobacillus</taxon>
    </lineage>
</organism>
<dbReference type="AlphaFoldDB" id="A0A0R1VZC2"/>
<evidence type="ECO:0000256" key="9">
    <source>
        <dbReference type="PIRNR" id="PIRNR001332"/>
    </source>
</evidence>
<gene>
    <name evidence="10" type="ORF">FD16_GL001067</name>
</gene>
<dbReference type="EC" id="4.1.1.5" evidence="4 9"/>
<dbReference type="PANTHER" id="PTHR35524">
    <property type="entry name" value="ALPHA-ACETOLACTATE DECARBOXYLASE"/>
    <property type="match status" value="1"/>
</dbReference>
<dbReference type="SUPFAM" id="SSF117856">
    <property type="entry name" value="AF0104/ALDC/Ptd012-like"/>
    <property type="match status" value="1"/>
</dbReference>
<dbReference type="UniPathway" id="UPA00626">
    <property type="reaction ID" value="UER00678"/>
</dbReference>
<dbReference type="CDD" id="cd17299">
    <property type="entry name" value="acetolactate_decarboxylase"/>
    <property type="match status" value="1"/>
</dbReference>
<evidence type="ECO:0000256" key="5">
    <source>
        <dbReference type="ARBA" id="ARBA00020164"/>
    </source>
</evidence>
<comment type="catalytic activity">
    <reaction evidence="1 9">
        <text>(2S)-2-acetolactate + H(+) = (R)-acetoin + CO2</text>
        <dbReference type="Rhea" id="RHEA:21580"/>
        <dbReference type="ChEBI" id="CHEBI:15378"/>
        <dbReference type="ChEBI" id="CHEBI:15686"/>
        <dbReference type="ChEBI" id="CHEBI:16526"/>
        <dbReference type="ChEBI" id="CHEBI:58476"/>
        <dbReference type="EC" id="4.1.1.5"/>
    </reaction>
</comment>
<evidence type="ECO:0000313" key="11">
    <source>
        <dbReference type="Proteomes" id="UP000051820"/>
    </source>
</evidence>
<keyword evidence="7 9" id="KW-0005">Acetoin biosynthesis</keyword>
<dbReference type="InterPro" id="IPR005128">
    <property type="entry name" value="Acetolactate_a_deCO2ase"/>
</dbReference>
<dbReference type="NCBIfam" id="TIGR01252">
    <property type="entry name" value="acetolac_decarb"/>
    <property type="match status" value="1"/>
</dbReference>
<name>A0A0R1VZC2_9LACO</name>
<comment type="caution">
    <text evidence="10">The sequence shown here is derived from an EMBL/GenBank/DDBJ whole genome shotgun (WGS) entry which is preliminary data.</text>
</comment>
<proteinExistence type="inferred from homology"/>
<protein>
    <recommendedName>
        <fullName evidence="5 9">Alpha-acetolactate decarboxylase</fullName>
        <ecNumber evidence="4 9">4.1.1.5</ecNumber>
    </recommendedName>
</protein>
<evidence type="ECO:0000256" key="8">
    <source>
        <dbReference type="ARBA" id="ARBA00023239"/>
    </source>
</evidence>
<keyword evidence="6 9" id="KW-0210">Decarboxylase</keyword>
<dbReference type="eggNOG" id="COG3527">
    <property type="taxonomic scope" value="Bacteria"/>
</dbReference>
<dbReference type="Proteomes" id="UP000051820">
    <property type="component" value="Unassembled WGS sequence"/>
</dbReference>
<evidence type="ECO:0000256" key="3">
    <source>
        <dbReference type="ARBA" id="ARBA00007106"/>
    </source>
</evidence>